<dbReference type="OrthoDB" id="17977at2759"/>
<evidence type="ECO:0000256" key="3">
    <source>
        <dbReference type="ARBA" id="ARBA00022884"/>
    </source>
</evidence>
<dbReference type="GeneID" id="19169044"/>
<dbReference type="STRING" id="1182542.W9YPS2"/>
<dbReference type="Proteomes" id="UP000019478">
    <property type="component" value="Unassembled WGS sequence"/>
</dbReference>
<evidence type="ECO:0008006" key="8">
    <source>
        <dbReference type="Google" id="ProtNLM"/>
    </source>
</evidence>
<dbReference type="InterPro" id="IPR001040">
    <property type="entry name" value="TIF_eIF_4E"/>
</dbReference>
<dbReference type="InterPro" id="IPR023398">
    <property type="entry name" value="TIF_eIF4e-like"/>
</dbReference>
<dbReference type="RefSeq" id="XP_007733244.1">
    <property type="nucleotide sequence ID" value="XM_007735054.1"/>
</dbReference>
<evidence type="ECO:0000256" key="5">
    <source>
        <dbReference type="RuleBase" id="RU004374"/>
    </source>
</evidence>
<accession>W9YPS2</accession>
<keyword evidence="2" id="KW-0810">Translation regulation</keyword>
<keyword evidence="7" id="KW-1185">Reference proteome</keyword>
<dbReference type="Pfam" id="PF01652">
    <property type="entry name" value="IF4E"/>
    <property type="match status" value="1"/>
</dbReference>
<evidence type="ECO:0000256" key="2">
    <source>
        <dbReference type="ARBA" id="ARBA00022845"/>
    </source>
</evidence>
<dbReference type="eggNOG" id="KOG1669">
    <property type="taxonomic scope" value="Eukaryota"/>
</dbReference>
<dbReference type="GO" id="GO:0003743">
    <property type="term" value="F:translation initiation factor activity"/>
    <property type="evidence" value="ECO:0007669"/>
    <property type="project" value="UniProtKB-KW"/>
</dbReference>
<comment type="caution">
    <text evidence="6">The sequence shown here is derived from an EMBL/GenBank/DDBJ whole genome shotgun (WGS) entry which is preliminary data.</text>
</comment>
<protein>
    <recommendedName>
        <fullName evidence="8">Translation initiation factor 4E</fullName>
    </recommendedName>
</protein>
<keyword evidence="4 5" id="KW-0648">Protein biosynthesis</keyword>
<evidence type="ECO:0000313" key="6">
    <source>
        <dbReference type="EMBL" id="EXJ84259.1"/>
    </source>
</evidence>
<dbReference type="EMBL" id="AMGY01000004">
    <property type="protein sequence ID" value="EXJ84259.1"/>
    <property type="molecule type" value="Genomic_DNA"/>
</dbReference>
<dbReference type="PANTHER" id="PTHR11960:SF66">
    <property type="entry name" value="EUKARYOTIC TRANSLATION INITIATION FACTOR 4E TYPE 3"/>
    <property type="match status" value="1"/>
</dbReference>
<dbReference type="PANTHER" id="PTHR11960">
    <property type="entry name" value="EUKARYOTIC TRANSLATION INITIATION FACTOR 4E RELATED"/>
    <property type="match status" value="1"/>
</dbReference>
<name>W9YPS2_9EURO</name>
<keyword evidence="3 5" id="KW-0694">RNA-binding</keyword>
<reference evidence="6 7" key="1">
    <citation type="submission" date="2013-03" db="EMBL/GenBank/DDBJ databases">
        <title>The Genome Sequence of Capronia epimyces CBS 606.96.</title>
        <authorList>
            <consortium name="The Broad Institute Genomics Platform"/>
            <person name="Cuomo C."/>
            <person name="de Hoog S."/>
            <person name="Gorbushina A."/>
            <person name="Walker B."/>
            <person name="Young S.K."/>
            <person name="Zeng Q."/>
            <person name="Gargeya S."/>
            <person name="Fitzgerald M."/>
            <person name="Haas B."/>
            <person name="Abouelleil A."/>
            <person name="Allen A.W."/>
            <person name="Alvarado L."/>
            <person name="Arachchi H.M."/>
            <person name="Berlin A.M."/>
            <person name="Chapman S.B."/>
            <person name="Gainer-Dewar J."/>
            <person name="Goldberg J."/>
            <person name="Griggs A."/>
            <person name="Gujja S."/>
            <person name="Hansen M."/>
            <person name="Howarth C."/>
            <person name="Imamovic A."/>
            <person name="Ireland A."/>
            <person name="Larimer J."/>
            <person name="McCowan C."/>
            <person name="Murphy C."/>
            <person name="Pearson M."/>
            <person name="Poon T.W."/>
            <person name="Priest M."/>
            <person name="Roberts A."/>
            <person name="Saif S."/>
            <person name="Shea T."/>
            <person name="Sisk P."/>
            <person name="Sykes S."/>
            <person name="Wortman J."/>
            <person name="Nusbaum C."/>
            <person name="Birren B."/>
        </authorList>
    </citation>
    <scope>NUCLEOTIDE SEQUENCE [LARGE SCALE GENOMIC DNA]</scope>
    <source>
        <strain evidence="6 7">CBS 606.96</strain>
    </source>
</reference>
<dbReference type="GO" id="GO:0016281">
    <property type="term" value="C:eukaryotic translation initiation factor 4F complex"/>
    <property type="evidence" value="ECO:0007669"/>
    <property type="project" value="TreeGrafter"/>
</dbReference>
<dbReference type="Gene3D" id="3.30.760.10">
    <property type="entry name" value="RNA Cap, Translation Initiation Factor Eif4e"/>
    <property type="match status" value="1"/>
</dbReference>
<dbReference type="AlphaFoldDB" id="W9YPS2"/>
<evidence type="ECO:0000256" key="4">
    <source>
        <dbReference type="ARBA" id="ARBA00022917"/>
    </source>
</evidence>
<dbReference type="GO" id="GO:0000340">
    <property type="term" value="F:RNA 7-methylguanosine cap binding"/>
    <property type="evidence" value="ECO:0007669"/>
    <property type="project" value="TreeGrafter"/>
</dbReference>
<dbReference type="SUPFAM" id="SSF55418">
    <property type="entry name" value="eIF4e-like"/>
    <property type="match status" value="1"/>
</dbReference>
<evidence type="ECO:0000313" key="7">
    <source>
        <dbReference type="Proteomes" id="UP000019478"/>
    </source>
</evidence>
<proteinExistence type="inferred from homology"/>
<keyword evidence="1 5" id="KW-0396">Initiation factor</keyword>
<comment type="similarity">
    <text evidence="5">Belongs to the eukaryotic initiation factor 4E family.</text>
</comment>
<sequence>MSWTSTGTGTMVSDRSSAPVVSSVTVAARPSPPRRSSSLHRVVITKLRPLPFQYRWSLWHSKPDDKDEYLLKTLVEDVADIGAFYRIFNNVPWNDLKQKDSLHIFRAGVKPLWEDAENQNGGRWLIRVRPENNRAVRMWEENTIISSACLSPPDCTSPISPYGQSKATTCAVFCCWNVPSSRACLQI</sequence>
<dbReference type="GO" id="GO:0006417">
    <property type="term" value="P:regulation of translation"/>
    <property type="evidence" value="ECO:0007669"/>
    <property type="project" value="UniProtKB-KW"/>
</dbReference>
<evidence type="ECO:0000256" key="1">
    <source>
        <dbReference type="ARBA" id="ARBA00022540"/>
    </source>
</evidence>
<dbReference type="HOGENOM" id="CLU_1447494_0_0_1"/>
<organism evidence="6 7">
    <name type="scientific">Capronia epimyces CBS 606.96</name>
    <dbReference type="NCBI Taxonomy" id="1182542"/>
    <lineage>
        <taxon>Eukaryota</taxon>
        <taxon>Fungi</taxon>
        <taxon>Dikarya</taxon>
        <taxon>Ascomycota</taxon>
        <taxon>Pezizomycotina</taxon>
        <taxon>Eurotiomycetes</taxon>
        <taxon>Chaetothyriomycetidae</taxon>
        <taxon>Chaetothyriales</taxon>
        <taxon>Herpotrichiellaceae</taxon>
        <taxon>Capronia</taxon>
    </lineage>
</organism>
<gene>
    <name evidence="6" type="ORF">A1O3_04926</name>
</gene>